<proteinExistence type="predicted"/>
<accession>A0A9D4RW25</accession>
<protein>
    <submittedName>
        <fullName evidence="1">Uncharacterized protein</fullName>
    </submittedName>
</protein>
<organism evidence="1 2">
    <name type="scientific">Dreissena polymorpha</name>
    <name type="common">Zebra mussel</name>
    <name type="synonym">Mytilus polymorpha</name>
    <dbReference type="NCBI Taxonomy" id="45954"/>
    <lineage>
        <taxon>Eukaryota</taxon>
        <taxon>Metazoa</taxon>
        <taxon>Spiralia</taxon>
        <taxon>Lophotrochozoa</taxon>
        <taxon>Mollusca</taxon>
        <taxon>Bivalvia</taxon>
        <taxon>Autobranchia</taxon>
        <taxon>Heteroconchia</taxon>
        <taxon>Euheterodonta</taxon>
        <taxon>Imparidentia</taxon>
        <taxon>Neoheterodontei</taxon>
        <taxon>Myida</taxon>
        <taxon>Dreissenoidea</taxon>
        <taxon>Dreissenidae</taxon>
        <taxon>Dreissena</taxon>
    </lineage>
</organism>
<comment type="caution">
    <text evidence="1">The sequence shown here is derived from an EMBL/GenBank/DDBJ whole genome shotgun (WGS) entry which is preliminary data.</text>
</comment>
<evidence type="ECO:0000313" key="1">
    <source>
        <dbReference type="EMBL" id="KAH3880697.1"/>
    </source>
</evidence>
<evidence type="ECO:0000313" key="2">
    <source>
        <dbReference type="Proteomes" id="UP000828390"/>
    </source>
</evidence>
<dbReference type="EMBL" id="JAIWYP010000001">
    <property type="protein sequence ID" value="KAH3880697.1"/>
    <property type="molecule type" value="Genomic_DNA"/>
</dbReference>
<reference evidence="1" key="2">
    <citation type="submission" date="2020-11" db="EMBL/GenBank/DDBJ databases">
        <authorList>
            <person name="McCartney M.A."/>
            <person name="Auch B."/>
            <person name="Kono T."/>
            <person name="Mallez S."/>
            <person name="Becker A."/>
            <person name="Gohl D.M."/>
            <person name="Silverstein K.A.T."/>
            <person name="Koren S."/>
            <person name="Bechman K.B."/>
            <person name="Herman A."/>
            <person name="Abrahante J.E."/>
            <person name="Garbe J."/>
        </authorList>
    </citation>
    <scope>NUCLEOTIDE SEQUENCE</scope>
    <source>
        <strain evidence="1">Duluth1</strain>
        <tissue evidence="1">Whole animal</tissue>
    </source>
</reference>
<dbReference type="AlphaFoldDB" id="A0A9D4RW25"/>
<sequence length="147" mass="17009">MCVNAPVLEGNLVNCLSEILWYIDGYHDTLARRACGVPDQLAHFQNYYKPVDRKHKEVDKTNLKEEVLRNHATTLLLLCEDSFLNREIWTSVCQLLVKLGESLMNYSEYLVEQKSNVETKVPKLASDREHYEVLSQKHHITPGSHSR</sequence>
<keyword evidence="2" id="KW-1185">Reference proteome</keyword>
<reference evidence="1" key="1">
    <citation type="journal article" date="2019" name="bioRxiv">
        <title>The Genome of the Zebra Mussel, Dreissena polymorpha: A Resource for Invasive Species Research.</title>
        <authorList>
            <person name="McCartney M.A."/>
            <person name="Auch B."/>
            <person name="Kono T."/>
            <person name="Mallez S."/>
            <person name="Zhang Y."/>
            <person name="Obille A."/>
            <person name="Becker A."/>
            <person name="Abrahante J.E."/>
            <person name="Garbe J."/>
            <person name="Badalamenti J.P."/>
            <person name="Herman A."/>
            <person name="Mangelson H."/>
            <person name="Liachko I."/>
            <person name="Sullivan S."/>
            <person name="Sone E.D."/>
            <person name="Koren S."/>
            <person name="Silverstein K.A.T."/>
            <person name="Beckman K.B."/>
            <person name="Gohl D.M."/>
        </authorList>
    </citation>
    <scope>NUCLEOTIDE SEQUENCE</scope>
    <source>
        <strain evidence="1">Duluth1</strain>
        <tissue evidence="1">Whole animal</tissue>
    </source>
</reference>
<gene>
    <name evidence="1" type="ORF">DPMN_004619</name>
</gene>
<dbReference type="Proteomes" id="UP000828390">
    <property type="component" value="Unassembled WGS sequence"/>
</dbReference>
<name>A0A9D4RW25_DREPO</name>